<dbReference type="OrthoDB" id="3944685at2759"/>
<keyword evidence="3" id="KW-1185">Reference proteome</keyword>
<accession>A0A8E2E8U5</accession>
<dbReference type="Proteomes" id="UP000250266">
    <property type="component" value="Unassembled WGS sequence"/>
</dbReference>
<evidence type="ECO:0000256" key="1">
    <source>
        <dbReference type="SAM" id="MobiDB-lite"/>
    </source>
</evidence>
<reference evidence="2 3" key="1">
    <citation type="journal article" date="2016" name="Nat. Commun.">
        <title>Ectomycorrhizal ecology is imprinted in the genome of the dominant symbiotic fungus Cenococcum geophilum.</title>
        <authorList>
            <consortium name="DOE Joint Genome Institute"/>
            <person name="Peter M."/>
            <person name="Kohler A."/>
            <person name="Ohm R.A."/>
            <person name="Kuo A."/>
            <person name="Krutzmann J."/>
            <person name="Morin E."/>
            <person name="Arend M."/>
            <person name="Barry K.W."/>
            <person name="Binder M."/>
            <person name="Choi C."/>
            <person name="Clum A."/>
            <person name="Copeland A."/>
            <person name="Grisel N."/>
            <person name="Haridas S."/>
            <person name="Kipfer T."/>
            <person name="LaButti K."/>
            <person name="Lindquist E."/>
            <person name="Lipzen A."/>
            <person name="Maire R."/>
            <person name="Meier B."/>
            <person name="Mihaltcheva S."/>
            <person name="Molinier V."/>
            <person name="Murat C."/>
            <person name="Poggeler S."/>
            <person name="Quandt C.A."/>
            <person name="Sperisen C."/>
            <person name="Tritt A."/>
            <person name="Tisserant E."/>
            <person name="Crous P.W."/>
            <person name="Henrissat B."/>
            <person name="Nehls U."/>
            <person name="Egli S."/>
            <person name="Spatafora J.W."/>
            <person name="Grigoriev I.V."/>
            <person name="Martin F.M."/>
        </authorList>
    </citation>
    <scope>NUCLEOTIDE SEQUENCE [LARGE SCALE GENOMIC DNA]</scope>
    <source>
        <strain evidence="2 3">CBS 459.81</strain>
    </source>
</reference>
<dbReference type="AlphaFoldDB" id="A0A8E2E8U5"/>
<feature type="compositionally biased region" description="Basic and acidic residues" evidence="1">
    <location>
        <begin position="157"/>
        <end position="179"/>
    </location>
</feature>
<dbReference type="EMBL" id="KV745004">
    <property type="protein sequence ID" value="OCK79467.1"/>
    <property type="molecule type" value="Genomic_DNA"/>
</dbReference>
<feature type="region of interest" description="Disordered" evidence="1">
    <location>
        <begin position="94"/>
        <end position="194"/>
    </location>
</feature>
<evidence type="ECO:0000313" key="2">
    <source>
        <dbReference type="EMBL" id="OCK79467.1"/>
    </source>
</evidence>
<gene>
    <name evidence="2" type="ORF">K432DRAFT_68166</name>
</gene>
<evidence type="ECO:0000313" key="3">
    <source>
        <dbReference type="Proteomes" id="UP000250266"/>
    </source>
</evidence>
<protein>
    <submittedName>
        <fullName evidence="2">Uncharacterized protein</fullName>
    </submittedName>
</protein>
<organism evidence="2 3">
    <name type="scientific">Lepidopterella palustris CBS 459.81</name>
    <dbReference type="NCBI Taxonomy" id="1314670"/>
    <lineage>
        <taxon>Eukaryota</taxon>
        <taxon>Fungi</taxon>
        <taxon>Dikarya</taxon>
        <taxon>Ascomycota</taxon>
        <taxon>Pezizomycotina</taxon>
        <taxon>Dothideomycetes</taxon>
        <taxon>Pleosporomycetidae</taxon>
        <taxon>Mytilinidiales</taxon>
        <taxon>Argynnaceae</taxon>
        <taxon>Lepidopterella</taxon>
    </lineage>
</organism>
<sequence length="212" mass="22751">MDTAYITYIDSVPTLSSALTALGRSWHQELNAPVYSAIEAFAQALHGYGSDLLSSSLISTDATIRTIHVAGTLSDAQSAWSKILNYPSGANRGGYFRKKKRAADPDTQPAKSDISIERRDRIIRRNSPPRKSTEGRARSSDGGVRQAVNVAMVMGSEEGKATGLADREKVKDKDGDKSPTPDTPVSGTSAPAPHLCRRRVGTVVGRSIVPWA</sequence>
<name>A0A8E2E8U5_9PEZI</name>
<proteinExistence type="predicted"/>